<feature type="transmembrane region" description="Helical" evidence="4">
    <location>
        <begin position="139"/>
        <end position="163"/>
    </location>
</feature>
<feature type="transmembrane region" description="Helical" evidence="4">
    <location>
        <begin position="175"/>
        <end position="198"/>
    </location>
</feature>
<feature type="compositionally biased region" description="Pro residues" evidence="3">
    <location>
        <begin position="32"/>
        <end position="42"/>
    </location>
</feature>
<keyword evidence="7" id="KW-1185">Reference proteome</keyword>
<accession>A0ABR0SZH3</accession>
<dbReference type="SUPFAM" id="SSF103473">
    <property type="entry name" value="MFS general substrate transporter"/>
    <property type="match status" value="1"/>
</dbReference>
<comment type="caution">
    <text evidence="6">The sequence shown here is derived from an EMBL/GenBank/DDBJ whole genome shotgun (WGS) entry which is preliminary data.</text>
</comment>
<evidence type="ECO:0000256" key="1">
    <source>
        <dbReference type="ARBA" id="ARBA00004141"/>
    </source>
</evidence>
<dbReference type="InterPro" id="IPR020846">
    <property type="entry name" value="MFS_dom"/>
</dbReference>
<evidence type="ECO:0000313" key="6">
    <source>
        <dbReference type="EMBL" id="KAK5997601.1"/>
    </source>
</evidence>
<feature type="transmembrane region" description="Helical" evidence="4">
    <location>
        <begin position="376"/>
        <end position="397"/>
    </location>
</feature>
<dbReference type="Gene3D" id="1.20.1250.20">
    <property type="entry name" value="MFS general substrate transporter like domains"/>
    <property type="match status" value="2"/>
</dbReference>
<dbReference type="InterPro" id="IPR011701">
    <property type="entry name" value="MFS"/>
</dbReference>
<evidence type="ECO:0000256" key="4">
    <source>
        <dbReference type="SAM" id="Phobius"/>
    </source>
</evidence>
<comment type="subcellular location">
    <subcellularLocation>
        <location evidence="1">Membrane</location>
        <topology evidence="1">Multi-pass membrane protein</topology>
    </subcellularLocation>
</comment>
<dbReference type="EMBL" id="JAVFKD010000002">
    <property type="protein sequence ID" value="KAK5997601.1"/>
    <property type="molecule type" value="Genomic_DNA"/>
</dbReference>
<evidence type="ECO:0000256" key="2">
    <source>
        <dbReference type="ARBA" id="ARBA00006727"/>
    </source>
</evidence>
<dbReference type="Pfam" id="PF07690">
    <property type="entry name" value="MFS_1"/>
    <property type="match status" value="1"/>
</dbReference>
<keyword evidence="4" id="KW-0472">Membrane</keyword>
<sequence>MTINSYNEKEHAPASSNHSTDDAIFSPEETVPAPPKPSPPPNGGTKAWLQVFGSWFMVFNTWGTITTFGDYQAYYEKGTLFHQSSSNIAWIGSIQSLMVFAVGAFIGPIYDRGHLKLLLVVGTFGIVFGHMMLSLCNDYWQVILAQGFVVGIGGGCLFVPALAVIQQYFSTRLGLALGIAATGSSLGGIIYPIIFINLIDTAGFAWTTRAIGFIALGTLMIPITVSQMRMKPPAVRKMIDLSAFSDGPFVVCVLGCFLGYAGSQVAFFYVAFFGQDHGWMSPKLALYLVPILNSASAVGRVLPNWLADRFGAVNVVVPGSLLIGVVLLCNLAVHSSAGVICTSLFFGFLSGIFVATPPLLFMLLTNDKSKLGSRMGLAYAMLGLSVLLGGPGAGGVLQHDKSRNDWNAAWGFAGALPLAAFLVFSALRVWQGGLKLAVKV</sequence>
<feature type="region of interest" description="Disordered" evidence="3">
    <location>
        <begin position="1"/>
        <end position="42"/>
    </location>
</feature>
<evidence type="ECO:0000259" key="5">
    <source>
        <dbReference type="PROSITE" id="PS50850"/>
    </source>
</evidence>
<feature type="transmembrane region" description="Helical" evidence="4">
    <location>
        <begin position="88"/>
        <end position="110"/>
    </location>
</feature>
<keyword evidence="4" id="KW-1133">Transmembrane helix</keyword>
<feature type="transmembrane region" description="Helical" evidence="4">
    <location>
        <begin position="249"/>
        <end position="272"/>
    </location>
</feature>
<dbReference type="PROSITE" id="PS50850">
    <property type="entry name" value="MFS"/>
    <property type="match status" value="1"/>
</dbReference>
<evidence type="ECO:0000256" key="3">
    <source>
        <dbReference type="SAM" id="MobiDB-lite"/>
    </source>
</evidence>
<keyword evidence="4" id="KW-0812">Transmembrane</keyword>
<organism evidence="6 7">
    <name type="scientific">Cladobotryum mycophilum</name>
    <dbReference type="NCBI Taxonomy" id="491253"/>
    <lineage>
        <taxon>Eukaryota</taxon>
        <taxon>Fungi</taxon>
        <taxon>Dikarya</taxon>
        <taxon>Ascomycota</taxon>
        <taxon>Pezizomycotina</taxon>
        <taxon>Sordariomycetes</taxon>
        <taxon>Hypocreomycetidae</taxon>
        <taxon>Hypocreales</taxon>
        <taxon>Hypocreaceae</taxon>
        <taxon>Cladobotryum</taxon>
    </lineage>
</organism>
<evidence type="ECO:0000313" key="7">
    <source>
        <dbReference type="Proteomes" id="UP001338125"/>
    </source>
</evidence>
<reference evidence="6 7" key="1">
    <citation type="submission" date="2024-01" db="EMBL/GenBank/DDBJ databases">
        <title>Complete genome of Cladobotryum mycophilum ATHUM6906.</title>
        <authorList>
            <person name="Christinaki A.C."/>
            <person name="Myridakis A.I."/>
            <person name="Kouvelis V.N."/>
        </authorList>
    </citation>
    <scope>NUCLEOTIDE SEQUENCE [LARGE SCALE GENOMIC DNA]</scope>
    <source>
        <strain evidence="6 7">ATHUM6906</strain>
    </source>
</reference>
<dbReference type="Proteomes" id="UP001338125">
    <property type="component" value="Unassembled WGS sequence"/>
</dbReference>
<name>A0ABR0SZH3_9HYPO</name>
<dbReference type="PANTHER" id="PTHR11360:SF234">
    <property type="entry name" value="MFS-TYPE TRANSPORTER DBAD-RELATED"/>
    <property type="match status" value="1"/>
</dbReference>
<gene>
    <name evidence="6" type="ORF">PT974_02965</name>
</gene>
<feature type="domain" description="Major facilitator superfamily (MFS) profile" evidence="5">
    <location>
        <begin position="248"/>
        <end position="440"/>
    </location>
</feature>
<feature type="transmembrane region" description="Helical" evidence="4">
    <location>
        <begin position="409"/>
        <end position="430"/>
    </location>
</feature>
<protein>
    <submittedName>
        <fullName evidence="6">MFS-type transporter dbaD</fullName>
    </submittedName>
</protein>
<feature type="transmembrane region" description="Helical" evidence="4">
    <location>
        <begin position="117"/>
        <end position="133"/>
    </location>
</feature>
<feature type="transmembrane region" description="Helical" evidence="4">
    <location>
        <begin position="345"/>
        <end position="364"/>
    </location>
</feature>
<feature type="transmembrane region" description="Helical" evidence="4">
    <location>
        <begin position="47"/>
        <end position="68"/>
    </location>
</feature>
<dbReference type="InterPro" id="IPR050327">
    <property type="entry name" value="Proton-linked_MCT"/>
</dbReference>
<feature type="transmembrane region" description="Helical" evidence="4">
    <location>
        <begin position="284"/>
        <end position="303"/>
    </location>
</feature>
<dbReference type="PANTHER" id="PTHR11360">
    <property type="entry name" value="MONOCARBOXYLATE TRANSPORTER"/>
    <property type="match status" value="1"/>
</dbReference>
<proteinExistence type="inferred from homology"/>
<feature type="transmembrane region" description="Helical" evidence="4">
    <location>
        <begin position="310"/>
        <end position="333"/>
    </location>
</feature>
<comment type="similarity">
    <text evidence="2">Belongs to the major facilitator superfamily. Monocarboxylate porter (TC 2.A.1.13) family.</text>
</comment>
<dbReference type="InterPro" id="IPR036259">
    <property type="entry name" value="MFS_trans_sf"/>
</dbReference>
<feature type="transmembrane region" description="Helical" evidence="4">
    <location>
        <begin position="210"/>
        <end position="228"/>
    </location>
</feature>